<accession>A0ABU6VC96</accession>
<keyword evidence="2" id="KW-1133">Transmembrane helix</keyword>
<dbReference type="Proteomes" id="UP001341840">
    <property type="component" value="Unassembled WGS sequence"/>
</dbReference>
<feature type="transmembrane region" description="Helical" evidence="2">
    <location>
        <begin position="12"/>
        <end position="31"/>
    </location>
</feature>
<evidence type="ECO:0000256" key="2">
    <source>
        <dbReference type="SAM" id="Phobius"/>
    </source>
</evidence>
<keyword evidence="2" id="KW-0472">Membrane</keyword>
<feature type="compositionally biased region" description="Low complexity" evidence="1">
    <location>
        <begin position="48"/>
        <end position="59"/>
    </location>
</feature>
<comment type="caution">
    <text evidence="3">The sequence shown here is derived from an EMBL/GenBank/DDBJ whole genome shotgun (WGS) entry which is preliminary data.</text>
</comment>
<feature type="region of interest" description="Disordered" evidence="1">
    <location>
        <begin position="42"/>
        <end position="71"/>
    </location>
</feature>
<evidence type="ECO:0000313" key="3">
    <source>
        <dbReference type="EMBL" id="MED6169886.1"/>
    </source>
</evidence>
<keyword evidence="2" id="KW-0812">Transmembrane</keyword>
<proteinExistence type="predicted"/>
<reference evidence="3 4" key="1">
    <citation type="journal article" date="2023" name="Plants (Basel)">
        <title>Bridging the Gap: Combining Genomics and Transcriptomics Approaches to Understand Stylosanthes scabra, an Orphan Legume from the Brazilian Caatinga.</title>
        <authorList>
            <person name="Ferreira-Neto J.R.C."/>
            <person name="da Silva M.D."/>
            <person name="Binneck E."/>
            <person name="de Melo N.F."/>
            <person name="da Silva R.H."/>
            <person name="de Melo A.L.T.M."/>
            <person name="Pandolfi V."/>
            <person name="Bustamante F.O."/>
            <person name="Brasileiro-Vidal A.C."/>
            <person name="Benko-Iseppon A.M."/>
        </authorList>
    </citation>
    <scope>NUCLEOTIDE SEQUENCE [LARGE SCALE GENOMIC DNA]</scope>
    <source>
        <tissue evidence="3">Leaves</tissue>
    </source>
</reference>
<keyword evidence="4" id="KW-1185">Reference proteome</keyword>
<sequence length="158" mass="16593">MGRGHPLPSLSPFIFLPSFLGVSMASSIFILPKRQNLAAAPYHHGHSLKSSTSSPSTDHAGAGGLTSPRVPSSSRHLLLRGIAASPNLLPLSQQLSLAACSVILASSTRRCACCRRRSGSHAWSASPSRSPVIAAEIVASHRRVSLPLAQSSRLRLSS</sequence>
<evidence type="ECO:0000256" key="1">
    <source>
        <dbReference type="SAM" id="MobiDB-lite"/>
    </source>
</evidence>
<organism evidence="3 4">
    <name type="scientific">Stylosanthes scabra</name>
    <dbReference type="NCBI Taxonomy" id="79078"/>
    <lineage>
        <taxon>Eukaryota</taxon>
        <taxon>Viridiplantae</taxon>
        <taxon>Streptophyta</taxon>
        <taxon>Embryophyta</taxon>
        <taxon>Tracheophyta</taxon>
        <taxon>Spermatophyta</taxon>
        <taxon>Magnoliopsida</taxon>
        <taxon>eudicotyledons</taxon>
        <taxon>Gunneridae</taxon>
        <taxon>Pentapetalae</taxon>
        <taxon>rosids</taxon>
        <taxon>fabids</taxon>
        <taxon>Fabales</taxon>
        <taxon>Fabaceae</taxon>
        <taxon>Papilionoideae</taxon>
        <taxon>50 kb inversion clade</taxon>
        <taxon>dalbergioids sensu lato</taxon>
        <taxon>Dalbergieae</taxon>
        <taxon>Pterocarpus clade</taxon>
        <taxon>Stylosanthes</taxon>
    </lineage>
</organism>
<name>A0ABU6VC96_9FABA</name>
<protein>
    <submittedName>
        <fullName evidence="3">Uncharacterized protein</fullName>
    </submittedName>
</protein>
<dbReference type="EMBL" id="JASCZI010151127">
    <property type="protein sequence ID" value="MED6169886.1"/>
    <property type="molecule type" value="Genomic_DNA"/>
</dbReference>
<evidence type="ECO:0000313" key="4">
    <source>
        <dbReference type="Proteomes" id="UP001341840"/>
    </source>
</evidence>
<gene>
    <name evidence="3" type="ORF">PIB30_025298</name>
</gene>